<dbReference type="PROSITE" id="PS51257">
    <property type="entry name" value="PROKAR_LIPOPROTEIN"/>
    <property type="match status" value="1"/>
</dbReference>
<dbReference type="STRING" id="1333662.LPB303_07095"/>
<evidence type="ECO:0000256" key="1">
    <source>
        <dbReference type="ARBA" id="ARBA00004442"/>
    </source>
</evidence>
<dbReference type="InterPro" id="IPR012944">
    <property type="entry name" value="SusD_RagB_dom"/>
</dbReference>
<keyword evidence="9" id="KW-1185">Reference proteome</keyword>
<evidence type="ECO:0000313" key="9">
    <source>
        <dbReference type="Proteomes" id="UP000076923"/>
    </source>
</evidence>
<protein>
    <recommendedName>
        <fullName evidence="10">Carbohydrate-binding protein SusD</fullName>
    </recommendedName>
</protein>
<comment type="similarity">
    <text evidence="2">Belongs to the SusD family.</text>
</comment>
<feature type="domain" description="RagB/SusD" evidence="6">
    <location>
        <begin position="310"/>
        <end position="604"/>
    </location>
</feature>
<keyword evidence="3" id="KW-0732">Signal</keyword>
<evidence type="ECO:0000259" key="6">
    <source>
        <dbReference type="Pfam" id="PF07980"/>
    </source>
</evidence>
<evidence type="ECO:0000259" key="7">
    <source>
        <dbReference type="Pfam" id="PF14322"/>
    </source>
</evidence>
<keyword evidence="5" id="KW-0998">Cell outer membrane</keyword>
<comment type="caution">
    <text evidence="8">The sequence shown here is derived from an EMBL/GenBank/DDBJ whole genome shotgun (WGS) entry which is preliminary data.</text>
</comment>
<dbReference type="Pfam" id="PF07980">
    <property type="entry name" value="SusD_RagB"/>
    <property type="match status" value="1"/>
</dbReference>
<keyword evidence="4" id="KW-0472">Membrane</keyword>
<evidence type="ECO:0000256" key="3">
    <source>
        <dbReference type="ARBA" id="ARBA00022729"/>
    </source>
</evidence>
<dbReference type="SUPFAM" id="SSF48452">
    <property type="entry name" value="TPR-like"/>
    <property type="match status" value="1"/>
</dbReference>
<dbReference type="RefSeq" id="WP_068449232.1">
    <property type="nucleotide sequence ID" value="NZ_CAXHZY010000010.1"/>
</dbReference>
<proteinExistence type="inferred from homology"/>
<dbReference type="InterPro" id="IPR033985">
    <property type="entry name" value="SusD-like_N"/>
</dbReference>
<dbReference type="InterPro" id="IPR011990">
    <property type="entry name" value="TPR-like_helical_dom_sf"/>
</dbReference>
<dbReference type="EMBL" id="LVWE01000028">
    <property type="protein sequence ID" value="OAD45508.1"/>
    <property type="molecule type" value="Genomic_DNA"/>
</dbReference>
<feature type="domain" description="SusD-like N-terminal" evidence="7">
    <location>
        <begin position="84"/>
        <end position="220"/>
    </location>
</feature>
<organism evidence="8 9">
    <name type="scientific">Polaribacter atrinae</name>
    <dbReference type="NCBI Taxonomy" id="1333662"/>
    <lineage>
        <taxon>Bacteria</taxon>
        <taxon>Pseudomonadati</taxon>
        <taxon>Bacteroidota</taxon>
        <taxon>Flavobacteriia</taxon>
        <taxon>Flavobacteriales</taxon>
        <taxon>Flavobacteriaceae</taxon>
    </lineage>
</organism>
<evidence type="ECO:0000256" key="2">
    <source>
        <dbReference type="ARBA" id="ARBA00006275"/>
    </source>
</evidence>
<accession>A0A176TC75</accession>
<gene>
    <name evidence="8" type="ORF">LPB303_07095</name>
</gene>
<name>A0A176TC75_9FLAO</name>
<evidence type="ECO:0008006" key="10">
    <source>
        <dbReference type="Google" id="ProtNLM"/>
    </source>
</evidence>
<dbReference type="OrthoDB" id="5694214at2"/>
<dbReference type="Gene3D" id="1.25.40.390">
    <property type="match status" value="1"/>
</dbReference>
<evidence type="ECO:0000256" key="5">
    <source>
        <dbReference type="ARBA" id="ARBA00023237"/>
    </source>
</evidence>
<reference evidence="8 9" key="1">
    <citation type="submission" date="2016-02" db="EMBL/GenBank/DDBJ databases">
        <title>Draft genome sequence of Polaribacter atrinae KACC17473.</title>
        <authorList>
            <person name="Shin S.-K."/>
            <person name="Yi H."/>
        </authorList>
    </citation>
    <scope>NUCLEOTIDE SEQUENCE [LARGE SCALE GENOMIC DNA]</scope>
    <source>
        <strain evidence="8 9">KACC 17473</strain>
    </source>
</reference>
<dbReference type="Pfam" id="PF14322">
    <property type="entry name" value="SusD-like_3"/>
    <property type="match status" value="1"/>
</dbReference>
<sequence>MKKLITYLTVIVIFSTVFSCEDYLEIVPDERPTEEDAFRNPNAALGYLYSCYSYIPKQRSGTSSIDLMTADEIVTAFEHETFAKFPRGEYTASSPVISYWDDLYKGIRQCYIFINNVDAVADLDNSTKTLYKAEANFLIGYYHFLLLRMYGPVVIADQQFDINMSVADYPLRSTYDASIDFIVEKLDEASQDLPLQPVSQSDYGRATSVIAKSVKARMLLYAASPLFNGGGQDMASLYGNFLDDEGNQLISTTYNKEKWKRAADACKEAIDIAGAAGIELYENSTYNSDLPSDPIEKDLRYVFVDKNSSEIIWGETRKETIYDFQFKSTPTVSGFAWNGVGPTLTILESFYTKNGLPISKDPEYNYGNRYNIVDTDLGATMGLNLEREPRFNAWISYHNSYYEVIRGAEKQVLTQYRRNDNYGIQGRSNNYTPTGYLNKKGVAPELVQNQYSVSVNYPWPVIRLGELYLNYAEALIEYGQDFSTAKDYIDKVRTRAGIPTIDEAWNPIGGANDQSTLRDIVRQERTIELYLENHRFWDLRRWQIADQYLNDNLQGMNIQGETDEEFFRVTEVQFPRSFSQRNFLMPIPQSEINKNELLIQNPGY</sequence>
<dbReference type="GO" id="GO:0009279">
    <property type="term" value="C:cell outer membrane"/>
    <property type="evidence" value="ECO:0007669"/>
    <property type="project" value="UniProtKB-SubCell"/>
</dbReference>
<evidence type="ECO:0000313" key="8">
    <source>
        <dbReference type="EMBL" id="OAD45508.1"/>
    </source>
</evidence>
<dbReference type="AlphaFoldDB" id="A0A176TC75"/>
<evidence type="ECO:0000256" key="4">
    <source>
        <dbReference type="ARBA" id="ARBA00023136"/>
    </source>
</evidence>
<dbReference type="Proteomes" id="UP000076923">
    <property type="component" value="Unassembled WGS sequence"/>
</dbReference>
<comment type="subcellular location">
    <subcellularLocation>
        <location evidence="1">Cell outer membrane</location>
    </subcellularLocation>
</comment>